<dbReference type="Gene3D" id="2.60.40.3350">
    <property type="match status" value="1"/>
</dbReference>
<dbReference type="InterPro" id="IPR018913">
    <property type="entry name" value="BppU_N"/>
</dbReference>
<organism evidence="3 4">
    <name type="scientific">Listeria immobilis</name>
    <dbReference type="NCBI Taxonomy" id="2713502"/>
    <lineage>
        <taxon>Bacteria</taxon>
        <taxon>Bacillati</taxon>
        <taxon>Bacillota</taxon>
        <taxon>Bacilli</taxon>
        <taxon>Bacillales</taxon>
        <taxon>Listeriaceae</taxon>
        <taxon>Listeria</taxon>
    </lineage>
</organism>
<accession>A0ABR6STH2</accession>
<reference evidence="3 4" key="1">
    <citation type="submission" date="2020-03" db="EMBL/GenBank/DDBJ databases">
        <title>Soil Listeria distribution.</title>
        <authorList>
            <person name="Liao J."/>
            <person name="Wiedmann M."/>
        </authorList>
    </citation>
    <scope>NUCLEOTIDE SEQUENCE [LARGE SCALE GENOMIC DNA]</scope>
    <source>
        <strain evidence="3 4">FSL L7-1515</strain>
    </source>
</reference>
<sequence length="367" mass="40466">MSNLRKINATLDLNRKSWSIERIEAIQGDIDSLTIAARIVLDGKGMDLTDYTPTFAVVLPGTSEYVIDDLHFDISRLSEGYFEYTFVKEAFSVPGVYDTARFILQKKDKTELSGMPRFTYYVEKDPLQGKVIAESYISDFERLEQMIHDVETEIAGLHDEVTSESMRLDTEIAELDAKIDTETSKLQTEANNLQTQFDSFNPSQFAQQTDLNAHVNNADIHVTSADKTNWNAKETTVGAQAKADEALDGAKTDAASLYEPKIAKTAWTAPVLNSGFSILDSRFPPLYRLKGSTLQIKGAVGRTTATGAIFTLPVGFRPAERHGFAVAMVIGAAGAVATVYVHDDGRVELVSASGNYNLWLEITLDID</sequence>
<feature type="coiled-coil region" evidence="1">
    <location>
        <begin position="133"/>
        <end position="160"/>
    </location>
</feature>
<evidence type="ECO:0000313" key="3">
    <source>
        <dbReference type="EMBL" id="MBC1508977.1"/>
    </source>
</evidence>
<evidence type="ECO:0000259" key="2">
    <source>
        <dbReference type="Pfam" id="PF10651"/>
    </source>
</evidence>
<comment type="caution">
    <text evidence="3">The sequence shown here is derived from an EMBL/GenBank/DDBJ whole genome shotgun (WGS) entry which is preliminary data.</text>
</comment>
<dbReference type="EMBL" id="JAASUB010000004">
    <property type="protein sequence ID" value="MBC1508977.1"/>
    <property type="molecule type" value="Genomic_DNA"/>
</dbReference>
<feature type="domain" description="BppU N-terminal" evidence="2">
    <location>
        <begin position="7"/>
        <end position="148"/>
    </location>
</feature>
<name>A0ABR6STH2_9LIST</name>
<proteinExistence type="predicted"/>
<dbReference type="Pfam" id="PF10651">
    <property type="entry name" value="BppU_N"/>
    <property type="match status" value="1"/>
</dbReference>
<evidence type="ECO:0000256" key="1">
    <source>
        <dbReference type="SAM" id="Coils"/>
    </source>
</evidence>
<keyword evidence="1" id="KW-0175">Coiled coil</keyword>
<dbReference type="Proteomes" id="UP000587800">
    <property type="component" value="Unassembled WGS sequence"/>
</dbReference>
<evidence type="ECO:0000313" key="4">
    <source>
        <dbReference type="Proteomes" id="UP000587800"/>
    </source>
</evidence>
<keyword evidence="4" id="KW-1185">Reference proteome</keyword>
<protein>
    <submittedName>
        <fullName evidence="3">BppU family phage baseplate upper protein</fullName>
    </submittedName>
</protein>
<dbReference type="RefSeq" id="WP_185395483.1">
    <property type="nucleotide sequence ID" value="NZ_JAASTZ010000007.1"/>
</dbReference>
<gene>
    <name evidence="3" type="ORF">HCJ59_03490</name>
</gene>